<dbReference type="GO" id="GO:0009982">
    <property type="term" value="F:pseudouridine synthase activity"/>
    <property type="evidence" value="ECO:0007669"/>
    <property type="project" value="InterPro"/>
</dbReference>
<feature type="compositionally biased region" description="Basic and acidic residues" evidence="2">
    <location>
        <begin position="360"/>
        <end position="380"/>
    </location>
</feature>
<evidence type="ECO:0000313" key="4">
    <source>
        <dbReference type="EMBL" id="CAL1536804.1"/>
    </source>
</evidence>
<dbReference type="GO" id="GO:0003723">
    <property type="term" value="F:RNA binding"/>
    <property type="evidence" value="ECO:0007669"/>
    <property type="project" value="InterPro"/>
</dbReference>
<dbReference type="GO" id="GO:0001522">
    <property type="term" value="P:pseudouridine synthesis"/>
    <property type="evidence" value="ECO:0007669"/>
    <property type="project" value="InterPro"/>
</dbReference>
<dbReference type="GO" id="GO:0006396">
    <property type="term" value="P:RNA processing"/>
    <property type="evidence" value="ECO:0007669"/>
    <property type="project" value="InterPro"/>
</dbReference>
<keyword evidence="5" id="KW-1185">Reference proteome</keyword>
<dbReference type="Proteomes" id="UP001497497">
    <property type="component" value="Unassembled WGS sequence"/>
</dbReference>
<dbReference type="Pfam" id="PF01509">
    <property type="entry name" value="TruB_N"/>
    <property type="match status" value="1"/>
</dbReference>
<dbReference type="InterPro" id="IPR002501">
    <property type="entry name" value="PsdUridine_synth_N"/>
</dbReference>
<feature type="domain" description="Pseudouridine synthase II N-terminal" evidence="3">
    <location>
        <begin position="109"/>
        <end position="236"/>
    </location>
</feature>
<protein>
    <recommendedName>
        <fullName evidence="3">Pseudouridine synthase II N-terminal domain-containing protein</fullName>
    </recommendedName>
</protein>
<reference evidence="4 5" key="1">
    <citation type="submission" date="2024-04" db="EMBL/GenBank/DDBJ databases">
        <authorList>
            <consortium name="Genoscope - CEA"/>
            <person name="William W."/>
        </authorList>
    </citation>
    <scope>NUCLEOTIDE SEQUENCE [LARGE SCALE GENOMIC DNA]</scope>
</reference>
<evidence type="ECO:0000313" key="5">
    <source>
        <dbReference type="Proteomes" id="UP001497497"/>
    </source>
</evidence>
<gene>
    <name evidence="4" type="ORF">GSLYS_00010717001</name>
</gene>
<comment type="caution">
    <text evidence="4">The sequence shown here is derived from an EMBL/GenBank/DDBJ whole genome shotgun (WGS) entry which is preliminary data.</text>
</comment>
<dbReference type="InterPro" id="IPR020103">
    <property type="entry name" value="PsdUridine_synth_cat_dom_sf"/>
</dbReference>
<dbReference type="PANTHER" id="PTHR13195:SF0">
    <property type="entry name" value="PSEUDOURIDYLATE SYNTHASE TRUB2, MITOCHONDRIAL"/>
    <property type="match status" value="1"/>
</dbReference>
<dbReference type="AlphaFoldDB" id="A0AAV2HSW6"/>
<organism evidence="4 5">
    <name type="scientific">Lymnaea stagnalis</name>
    <name type="common">Great pond snail</name>
    <name type="synonym">Helix stagnalis</name>
    <dbReference type="NCBI Taxonomy" id="6523"/>
    <lineage>
        <taxon>Eukaryota</taxon>
        <taxon>Metazoa</taxon>
        <taxon>Spiralia</taxon>
        <taxon>Lophotrochozoa</taxon>
        <taxon>Mollusca</taxon>
        <taxon>Gastropoda</taxon>
        <taxon>Heterobranchia</taxon>
        <taxon>Euthyneura</taxon>
        <taxon>Panpulmonata</taxon>
        <taxon>Hygrophila</taxon>
        <taxon>Lymnaeoidea</taxon>
        <taxon>Lymnaeidae</taxon>
        <taxon>Lymnaea</taxon>
    </lineage>
</organism>
<dbReference type="Gene3D" id="3.30.2350.10">
    <property type="entry name" value="Pseudouridine synthase"/>
    <property type="match status" value="1"/>
</dbReference>
<dbReference type="InterPro" id="IPR039048">
    <property type="entry name" value="Trub2"/>
</dbReference>
<evidence type="ECO:0000259" key="3">
    <source>
        <dbReference type="Pfam" id="PF01509"/>
    </source>
</evidence>
<evidence type="ECO:0000256" key="2">
    <source>
        <dbReference type="SAM" id="MobiDB-lite"/>
    </source>
</evidence>
<dbReference type="SUPFAM" id="SSF55120">
    <property type="entry name" value="Pseudouridine synthase"/>
    <property type="match status" value="1"/>
</dbReference>
<dbReference type="EMBL" id="CAXITT010000240">
    <property type="protein sequence ID" value="CAL1536804.1"/>
    <property type="molecule type" value="Genomic_DNA"/>
</dbReference>
<evidence type="ECO:0000256" key="1">
    <source>
        <dbReference type="ARBA" id="ARBA00008999"/>
    </source>
</evidence>
<feature type="region of interest" description="Disordered" evidence="2">
    <location>
        <begin position="333"/>
        <end position="380"/>
    </location>
</feature>
<name>A0AAV2HSW6_LYMST</name>
<sequence length="380" mass="43004">MSRFNWAPSAYKLLNGVICVYKPEGLPVCKVVQSIKTNLCKDLNALPCYQHEIPLSQTHVHENKSYSALTKTTEPCSIQDWSEHRLVLGDRYDESDFKLSFIDGISRHTSGVLVLGIGQFGRQSVEMIAMSKFLRVYHVKGRFGWATHNFSPKGRIIQRTSFKHVSLSKLEKLCSATQAAHTKQMYSLHGVNPDSQEAYEMAASGIIRPAHRKTHPILYGVKCIDFQPPDFTLEIHGINESCQFLRQLINDLAIKLKTTAVCTGIRRLRYGAFDVKRALLRQHWHLDHIIDNIDSNFELLTPERLFVGPEAEKVQLPPVNQYAGFLSDGHRLLGQEDMSGPEQDDISFLEQSNEEGSCDGPHESFNLKDSVCDQKPEKPL</sequence>
<dbReference type="PANTHER" id="PTHR13195">
    <property type="entry name" value="PSEUDOURIDINE SYNTHASE-RELATED"/>
    <property type="match status" value="1"/>
</dbReference>
<proteinExistence type="inferred from homology"/>
<comment type="similarity">
    <text evidence="1">Belongs to the pseudouridine synthase TruB family.</text>
</comment>
<feature type="compositionally biased region" description="Acidic residues" evidence="2">
    <location>
        <begin position="342"/>
        <end position="357"/>
    </location>
</feature>
<accession>A0AAV2HSW6</accession>